<dbReference type="UniPathway" id="UPA00796">
    <property type="reaction ID" value="UER00771"/>
</dbReference>
<dbReference type="AlphaFoldDB" id="A0A835TCR1"/>
<evidence type="ECO:0000256" key="1">
    <source>
        <dbReference type="ARBA" id="ARBA00001911"/>
    </source>
</evidence>
<dbReference type="SUPFAM" id="SSF51735">
    <property type="entry name" value="NAD(P)-binding Rossmann-fold domains"/>
    <property type="match status" value="1"/>
</dbReference>
<sequence>MSQNGAGTLIKTKPRCERNRVLVTGGAGFVGSHLCDYLVARGDHVICLDNFFTGSKENIAHLIGKPNFEVIRHDVVEPILLEVDQIFHCACPASPIHYKYNPIKTAKTSFLGTMNMLGLAKRCKARFLITSTSEVYGDPLEHPQRETYWGNVNPIGERSCYDEGKRVAETLTMDYHREHNLQVRIVRIFNTYGPRMALDDGRVVSNFVAQALTNKPITVYGDGQQTRSFQYVSDLVKGLVTVMDGPEIGPFNVGNPGEFTMLELAKLVQEVVNPNATIEYRENTADDPKCRKPDITKIKTTLGWEPVVPLREGLERMVDDFKKRLGVE</sequence>
<protein>
    <recommendedName>
        <fullName evidence="5">UDP-glucuronate decarboxylase</fullName>
        <ecNumber evidence="5">4.1.1.35</ecNumber>
    </recommendedName>
</protein>
<feature type="domain" description="NAD(P)-binding" evidence="15">
    <location>
        <begin position="22"/>
        <end position="317"/>
    </location>
</feature>
<dbReference type="GO" id="GO:0033320">
    <property type="term" value="P:UDP-D-xylose biosynthetic process"/>
    <property type="evidence" value="ECO:0007669"/>
    <property type="project" value="UniProtKB-UniPathway"/>
</dbReference>
<evidence type="ECO:0000256" key="8">
    <source>
        <dbReference type="ARBA" id="ARBA00022968"/>
    </source>
</evidence>
<evidence type="ECO:0000256" key="6">
    <source>
        <dbReference type="ARBA" id="ARBA00022692"/>
    </source>
</evidence>
<dbReference type="GO" id="GO:0070403">
    <property type="term" value="F:NAD+ binding"/>
    <property type="evidence" value="ECO:0007669"/>
    <property type="project" value="InterPro"/>
</dbReference>
<comment type="subcellular location">
    <subcellularLocation>
        <location evidence="2">Golgi apparatus</location>
        <location evidence="2">Golgi stack membrane</location>
        <topology evidence="2">Single-pass type II membrane protein</topology>
    </subcellularLocation>
</comment>
<dbReference type="InterPro" id="IPR016040">
    <property type="entry name" value="NAD(P)-bd_dom"/>
</dbReference>
<evidence type="ECO:0000256" key="11">
    <source>
        <dbReference type="ARBA" id="ARBA00023034"/>
    </source>
</evidence>
<dbReference type="FunFam" id="3.40.50.720:FF:000073">
    <property type="entry name" value="UDP-glucuronic acid decarboxylase 2"/>
    <property type="match status" value="1"/>
</dbReference>
<dbReference type="Proteomes" id="UP000613740">
    <property type="component" value="Unassembled WGS sequence"/>
</dbReference>
<evidence type="ECO:0000256" key="14">
    <source>
        <dbReference type="ARBA" id="ARBA00025005"/>
    </source>
</evidence>
<dbReference type="Gene3D" id="3.40.50.720">
    <property type="entry name" value="NAD(P)-binding Rossmann-like Domain"/>
    <property type="match status" value="2"/>
</dbReference>
<accession>A0A835TCR1</accession>
<evidence type="ECO:0000313" key="16">
    <source>
        <dbReference type="EMBL" id="KAG2443077.1"/>
    </source>
</evidence>
<evidence type="ECO:0000256" key="5">
    <source>
        <dbReference type="ARBA" id="ARBA00012290"/>
    </source>
</evidence>
<evidence type="ECO:0000256" key="7">
    <source>
        <dbReference type="ARBA" id="ARBA00022793"/>
    </source>
</evidence>
<proteinExistence type="inferred from homology"/>
<evidence type="ECO:0000256" key="3">
    <source>
        <dbReference type="ARBA" id="ARBA00005100"/>
    </source>
</evidence>
<evidence type="ECO:0000313" key="17">
    <source>
        <dbReference type="Proteomes" id="UP000613740"/>
    </source>
</evidence>
<dbReference type="GO" id="GO:0032580">
    <property type="term" value="C:Golgi cisterna membrane"/>
    <property type="evidence" value="ECO:0007669"/>
    <property type="project" value="UniProtKB-SubCell"/>
</dbReference>
<evidence type="ECO:0000259" key="15">
    <source>
        <dbReference type="Pfam" id="PF16363"/>
    </source>
</evidence>
<name>A0A835TCR1_9CHLO</name>
<dbReference type="OrthoDB" id="331544at2759"/>
<dbReference type="PANTHER" id="PTHR43078">
    <property type="entry name" value="UDP-GLUCURONIC ACID DECARBOXYLASE-RELATED"/>
    <property type="match status" value="1"/>
</dbReference>
<comment type="cofactor">
    <cofactor evidence="1">
        <name>NAD(+)</name>
        <dbReference type="ChEBI" id="CHEBI:57540"/>
    </cofactor>
</comment>
<keyword evidence="8" id="KW-0735">Signal-anchor</keyword>
<dbReference type="InterPro" id="IPR044516">
    <property type="entry name" value="UXS-like"/>
</dbReference>
<keyword evidence="7" id="KW-0210">Decarboxylase</keyword>
<dbReference type="PANTHER" id="PTHR43078:SF6">
    <property type="entry name" value="UDP-GLUCURONIC ACID DECARBOXYLASE 1"/>
    <property type="match status" value="1"/>
</dbReference>
<keyword evidence="13" id="KW-0456">Lyase</keyword>
<keyword evidence="6" id="KW-0812">Transmembrane</keyword>
<dbReference type="InterPro" id="IPR036291">
    <property type="entry name" value="NAD(P)-bd_dom_sf"/>
</dbReference>
<comment type="pathway">
    <text evidence="3">Nucleotide-sugar biosynthesis; UDP-alpha-D-xylose biosynthesis; UDP-alpha-D-xylose from UDP-alpha-D-glucuronate: step 1/1.</text>
</comment>
<evidence type="ECO:0000256" key="4">
    <source>
        <dbReference type="ARBA" id="ARBA00007505"/>
    </source>
</evidence>
<gene>
    <name evidence="16" type="ORF">HYH02_009491</name>
</gene>
<keyword evidence="11" id="KW-0333">Golgi apparatus</keyword>
<evidence type="ECO:0000256" key="2">
    <source>
        <dbReference type="ARBA" id="ARBA00004447"/>
    </source>
</evidence>
<reference evidence="16" key="1">
    <citation type="journal article" date="2020" name="bioRxiv">
        <title>Comparative genomics of Chlamydomonas.</title>
        <authorList>
            <person name="Craig R.J."/>
            <person name="Hasan A.R."/>
            <person name="Ness R.W."/>
            <person name="Keightley P.D."/>
        </authorList>
    </citation>
    <scope>NUCLEOTIDE SEQUENCE</scope>
    <source>
        <strain evidence="16">CCAP 11/173</strain>
    </source>
</reference>
<dbReference type="GO" id="GO:0042732">
    <property type="term" value="P:D-xylose metabolic process"/>
    <property type="evidence" value="ECO:0007669"/>
    <property type="project" value="InterPro"/>
</dbReference>
<evidence type="ECO:0000256" key="10">
    <source>
        <dbReference type="ARBA" id="ARBA00023027"/>
    </source>
</evidence>
<dbReference type="GO" id="GO:0048040">
    <property type="term" value="F:UDP-glucuronate decarboxylase activity"/>
    <property type="evidence" value="ECO:0007669"/>
    <property type="project" value="UniProtKB-EC"/>
</dbReference>
<keyword evidence="9" id="KW-1133">Transmembrane helix</keyword>
<comment type="caution">
    <text evidence="16">The sequence shown here is derived from an EMBL/GenBank/DDBJ whole genome shotgun (WGS) entry which is preliminary data.</text>
</comment>
<keyword evidence="17" id="KW-1185">Reference proteome</keyword>
<evidence type="ECO:0000256" key="13">
    <source>
        <dbReference type="ARBA" id="ARBA00023239"/>
    </source>
</evidence>
<keyword evidence="12" id="KW-0472">Membrane</keyword>
<dbReference type="FunFam" id="3.40.50.720:FF:000044">
    <property type="entry name" value="UDP-glucuronic acid decarboxylase 1"/>
    <property type="match status" value="1"/>
</dbReference>
<evidence type="ECO:0000256" key="12">
    <source>
        <dbReference type="ARBA" id="ARBA00023136"/>
    </source>
</evidence>
<keyword evidence="10" id="KW-0520">NAD</keyword>
<organism evidence="16 17">
    <name type="scientific">Chlamydomonas schloesseri</name>
    <dbReference type="NCBI Taxonomy" id="2026947"/>
    <lineage>
        <taxon>Eukaryota</taxon>
        <taxon>Viridiplantae</taxon>
        <taxon>Chlorophyta</taxon>
        <taxon>core chlorophytes</taxon>
        <taxon>Chlorophyceae</taxon>
        <taxon>CS clade</taxon>
        <taxon>Chlamydomonadales</taxon>
        <taxon>Chlamydomonadaceae</taxon>
        <taxon>Chlamydomonas</taxon>
    </lineage>
</organism>
<dbReference type="CDD" id="cd05230">
    <property type="entry name" value="UGD_SDR_e"/>
    <property type="match status" value="1"/>
</dbReference>
<comment type="similarity">
    <text evidence="4">Belongs to the NAD(P)-dependent epimerase/dehydratase family. UDP-glucuronic acid decarboxylase subfamily.</text>
</comment>
<dbReference type="EC" id="4.1.1.35" evidence="5"/>
<dbReference type="EMBL" id="JAEHOD010000032">
    <property type="protein sequence ID" value="KAG2443077.1"/>
    <property type="molecule type" value="Genomic_DNA"/>
</dbReference>
<dbReference type="Pfam" id="PF16363">
    <property type="entry name" value="GDP_Man_Dehyd"/>
    <property type="match status" value="1"/>
</dbReference>
<comment type="function">
    <text evidence="14">Catalyzes the NAD-dependent decarboxylation of UDP-glucuronic acid to UDP-xylose. Necessary for the biosynthesis of the core tetrasaccharide in glycosaminoglycan biosynthesis.</text>
</comment>
<evidence type="ECO:0000256" key="9">
    <source>
        <dbReference type="ARBA" id="ARBA00022989"/>
    </source>
</evidence>